<sequence length="62" mass="6446">MVETGVMSQKRAIGPLLPLPPGGRAAPPEPHRKLAGDCALRIPLESLSGSSKLGDLLGKRGF</sequence>
<gene>
    <name evidence="2" type="ORF">E2C01_017747</name>
</gene>
<evidence type="ECO:0000256" key="1">
    <source>
        <dbReference type="SAM" id="MobiDB-lite"/>
    </source>
</evidence>
<reference evidence="2 3" key="1">
    <citation type="submission" date="2019-05" db="EMBL/GenBank/DDBJ databases">
        <title>Another draft genome of Portunus trituberculatus and its Hox gene families provides insights of decapod evolution.</title>
        <authorList>
            <person name="Jeong J.-H."/>
            <person name="Song I."/>
            <person name="Kim S."/>
            <person name="Choi T."/>
            <person name="Kim D."/>
            <person name="Ryu S."/>
            <person name="Kim W."/>
        </authorList>
    </citation>
    <scope>NUCLEOTIDE SEQUENCE [LARGE SCALE GENOMIC DNA]</scope>
    <source>
        <tissue evidence="2">Muscle</tissue>
    </source>
</reference>
<dbReference type="EMBL" id="VSRR010001358">
    <property type="protein sequence ID" value="MPC24659.1"/>
    <property type="molecule type" value="Genomic_DNA"/>
</dbReference>
<evidence type="ECO:0000313" key="2">
    <source>
        <dbReference type="EMBL" id="MPC24659.1"/>
    </source>
</evidence>
<evidence type="ECO:0000313" key="3">
    <source>
        <dbReference type="Proteomes" id="UP000324222"/>
    </source>
</evidence>
<comment type="caution">
    <text evidence="2">The sequence shown here is derived from an EMBL/GenBank/DDBJ whole genome shotgun (WGS) entry which is preliminary data.</text>
</comment>
<dbReference type="AlphaFoldDB" id="A0A5B7DUD7"/>
<organism evidence="2 3">
    <name type="scientific">Portunus trituberculatus</name>
    <name type="common">Swimming crab</name>
    <name type="synonym">Neptunus trituberculatus</name>
    <dbReference type="NCBI Taxonomy" id="210409"/>
    <lineage>
        <taxon>Eukaryota</taxon>
        <taxon>Metazoa</taxon>
        <taxon>Ecdysozoa</taxon>
        <taxon>Arthropoda</taxon>
        <taxon>Crustacea</taxon>
        <taxon>Multicrustacea</taxon>
        <taxon>Malacostraca</taxon>
        <taxon>Eumalacostraca</taxon>
        <taxon>Eucarida</taxon>
        <taxon>Decapoda</taxon>
        <taxon>Pleocyemata</taxon>
        <taxon>Brachyura</taxon>
        <taxon>Eubrachyura</taxon>
        <taxon>Portunoidea</taxon>
        <taxon>Portunidae</taxon>
        <taxon>Portuninae</taxon>
        <taxon>Portunus</taxon>
    </lineage>
</organism>
<protein>
    <submittedName>
        <fullName evidence="2">Uncharacterized protein</fullName>
    </submittedName>
</protein>
<feature type="compositionally biased region" description="Low complexity" evidence="1">
    <location>
        <begin position="11"/>
        <end position="26"/>
    </location>
</feature>
<proteinExistence type="predicted"/>
<feature type="region of interest" description="Disordered" evidence="1">
    <location>
        <begin position="1"/>
        <end position="32"/>
    </location>
</feature>
<name>A0A5B7DUD7_PORTR</name>
<keyword evidence="3" id="KW-1185">Reference proteome</keyword>
<dbReference type="Proteomes" id="UP000324222">
    <property type="component" value="Unassembled WGS sequence"/>
</dbReference>
<accession>A0A5B7DUD7</accession>